<protein>
    <submittedName>
        <fullName evidence="1">Uncharacterized protein</fullName>
    </submittedName>
</protein>
<evidence type="ECO:0000313" key="2">
    <source>
        <dbReference type="Proteomes" id="UP000035722"/>
    </source>
</evidence>
<comment type="caution">
    <text evidence="1">The sequence shown here is derived from an EMBL/GenBank/DDBJ whole genome shotgun (WGS) entry which is preliminary data.</text>
</comment>
<keyword evidence="2" id="KW-1185">Reference proteome</keyword>
<evidence type="ECO:0000313" key="1">
    <source>
        <dbReference type="EMBL" id="CCQ46034.1"/>
    </source>
</evidence>
<sequence length="106" mass="11195">MSESDESTAVLLVDGLDQRADLLTFMREVELLDGLLDGRGGEVAEYDPGPHELHTFRPRTAAAARPGQQGCGATVSVTPTSCASLILEDVLTAALGAEVRAESRLK</sequence>
<reference evidence="2" key="1">
    <citation type="journal article" date="2014" name="Genome Announc.">
        <title>Genome Sequence of Arthrobacter siccitolerans 4J27, a Xeroprotectant-Producing Desiccation-Tolerant Microorganism.</title>
        <authorList>
            <person name="Manzanera M."/>
            <person name="Santa-Cruz-Calvo L."/>
            <person name="Vilchez J.I."/>
            <person name="Garcia-Fontana C."/>
            <person name="Silva-Castro G.A."/>
            <person name="Calvo C."/>
            <person name="Gonzalez-Lopez J."/>
        </authorList>
    </citation>
    <scope>NUCLEOTIDE SEQUENCE [LARGE SCALE GENOMIC DNA]</scope>
    <source>
        <strain evidence="2">4J27</strain>
    </source>
</reference>
<accession>A0A024H2Q4</accession>
<dbReference type="Proteomes" id="UP000035722">
    <property type="component" value="Unassembled WGS sequence"/>
</dbReference>
<organism evidence="1 2">
    <name type="scientific">Pseudarthrobacter siccitolerans</name>
    <dbReference type="NCBI Taxonomy" id="861266"/>
    <lineage>
        <taxon>Bacteria</taxon>
        <taxon>Bacillati</taxon>
        <taxon>Actinomycetota</taxon>
        <taxon>Actinomycetes</taxon>
        <taxon>Micrococcales</taxon>
        <taxon>Micrococcaceae</taxon>
        <taxon>Pseudarthrobacter</taxon>
    </lineage>
</organism>
<name>A0A024H2Q4_9MICC</name>
<proteinExistence type="predicted"/>
<dbReference type="RefSeq" id="WP_235436618.1">
    <property type="nucleotide sequence ID" value="NZ_CAQI01000042.1"/>
</dbReference>
<gene>
    <name evidence="1" type="ORF">ARTSIC4J27_1994</name>
</gene>
<dbReference type="AlphaFoldDB" id="A0A024H2Q4"/>
<dbReference type="EMBL" id="CAQI01000042">
    <property type="protein sequence ID" value="CCQ46034.1"/>
    <property type="molecule type" value="Genomic_DNA"/>
</dbReference>